<evidence type="ECO:0000256" key="1">
    <source>
        <dbReference type="SAM" id="MobiDB-lite"/>
    </source>
</evidence>
<feature type="compositionally biased region" description="Acidic residues" evidence="1">
    <location>
        <begin position="292"/>
        <end position="316"/>
    </location>
</feature>
<organism evidence="2 3">
    <name type="scientific">Rhodonellum ikkaensis</name>
    <dbReference type="NCBI Taxonomy" id="336829"/>
    <lineage>
        <taxon>Bacteria</taxon>
        <taxon>Pseudomonadati</taxon>
        <taxon>Bacteroidota</taxon>
        <taxon>Cytophagia</taxon>
        <taxon>Cytophagales</taxon>
        <taxon>Cytophagaceae</taxon>
        <taxon>Rhodonellum</taxon>
    </lineage>
</organism>
<accession>A0A1H3RFC0</accession>
<gene>
    <name evidence="2" type="ORF">SAMN05444412_10865</name>
</gene>
<reference evidence="2 3" key="1">
    <citation type="submission" date="2016-10" db="EMBL/GenBank/DDBJ databases">
        <authorList>
            <person name="Varghese N."/>
            <person name="Submissions S."/>
        </authorList>
    </citation>
    <scope>NUCLEOTIDE SEQUENCE [LARGE SCALE GENOMIC DNA]</scope>
    <source>
        <strain evidence="2 3">DSM 17997</strain>
    </source>
</reference>
<dbReference type="EMBL" id="FNQC01000008">
    <property type="protein sequence ID" value="SDZ23908.1"/>
    <property type="molecule type" value="Genomic_DNA"/>
</dbReference>
<dbReference type="Proteomes" id="UP000199663">
    <property type="component" value="Unassembled WGS sequence"/>
</dbReference>
<evidence type="ECO:0000313" key="3">
    <source>
        <dbReference type="Proteomes" id="UP000199663"/>
    </source>
</evidence>
<keyword evidence="3" id="KW-1185">Reference proteome</keyword>
<comment type="caution">
    <text evidence="2">The sequence shown here is derived from an EMBL/GenBank/DDBJ whole genome shotgun (WGS) entry which is preliminary data.</text>
</comment>
<proteinExistence type="predicted"/>
<protein>
    <submittedName>
        <fullName evidence="2">Uncharacterized protein</fullName>
    </submittedName>
</protein>
<sequence length="316" mass="35528">MSNEENKPKFPFEGSILGLGNGSRAAVLEQPTIPDFPLLNLGKFRAPSDFKIHAPNVKIDPAIIKLTTKVNDVLSKKSFSYNSKIKGWKLSEILASEDANLNTKAKLTRDGFNAVIGDVSSRINRSSTDHSFRFLLSHEYLYVYALSYVIYKEKVKDAAGISERVIITCEREIKPYFNRLLAREVIKGKHLNLQEQQSKKIFEEVAKSNISYLNGVPINAIQKIITKYLNYGNLHSLVDEFFESGGIDPLRGTPQIRQHMVKYLAEIGLKITDQDIEKIKQKGQGVQGGSNDSDDYQEDDREASDFQEDSTESFGG</sequence>
<feature type="region of interest" description="Disordered" evidence="1">
    <location>
        <begin position="280"/>
        <end position="316"/>
    </location>
</feature>
<dbReference type="RefSeq" id="WP_019598226.1">
    <property type="nucleotide sequence ID" value="NZ_FNQC01000008.1"/>
</dbReference>
<name>A0A1H3RFC0_9BACT</name>
<evidence type="ECO:0000313" key="2">
    <source>
        <dbReference type="EMBL" id="SDZ23908.1"/>
    </source>
</evidence>